<dbReference type="EMBL" id="CP022530">
    <property type="protein sequence ID" value="ASP40631.1"/>
    <property type="molecule type" value="Genomic_DNA"/>
</dbReference>
<keyword evidence="2" id="KW-1185">Reference proteome</keyword>
<dbReference type="Proteomes" id="UP000202440">
    <property type="component" value="Chromosome"/>
</dbReference>
<dbReference type="OrthoDB" id="6025350at2"/>
<name>A0A222FQF5_9GAMM</name>
<reference evidence="1 2" key="1">
    <citation type="submission" date="2017-07" db="EMBL/GenBank/DDBJ databases">
        <title>Annotated genome sequence of Bacterioplanes sanyensis isolated from Red Sea.</title>
        <authorList>
            <person name="Rehman Z.U."/>
        </authorList>
    </citation>
    <scope>NUCLEOTIDE SEQUENCE [LARGE SCALE GENOMIC DNA]</scope>
    <source>
        <strain evidence="1 2">NV9</strain>
    </source>
</reference>
<gene>
    <name evidence="1" type="ORF">CHH28_19040</name>
</gene>
<accession>A0A222FQF5</accession>
<evidence type="ECO:0000313" key="1">
    <source>
        <dbReference type="EMBL" id="ASP40631.1"/>
    </source>
</evidence>
<dbReference type="AlphaFoldDB" id="A0A222FQF5"/>
<dbReference type="KEGG" id="bsan:CHH28_19040"/>
<dbReference type="RefSeq" id="WP_094061793.1">
    <property type="nucleotide sequence ID" value="NZ_CP022530.1"/>
</dbReference>
<sequence length="79" mass="9241">MKENRDYLEMSFHSINCFANDGTLDVNELEKILDIAKRDGVVDDNEKRVLSNIIGRLSDKELRGELRRRVDELKAEYDL</sequence>
<evidence type="ECO:0008006" key="3">
    <source>
        <dbReference type="Google" id="ProtNLM"/>
    </source>
</evidence>
<proteinExistence type="predicted"/>
<organism evidence="1 2">
    <name type="scientific">Bacterioplanes sanyensis</name>
    <dbReference type="NCBI Taxonomy" id="1249553"/>
    <lineage>
        <taxon>Bacteria</taxon>
        <taxon>Pseudomonadati</taxon>
        <taxon>Pseudomonadota</taxon>
        <taxon>Gammaproteobacteria</taxon>
        <taxon>Oceanospirillales</taxon>
        <taxon>Oceanospirillaceae</taxon>
        <taxon>Bacterioplanes</taxon>
    </lineage>
</organism>
<evidence type="ECO:0000313" key="2">
    <source>
        <dbReference type="Proteomes" id="UP000202440"/>
    </source>
</evidence>
<protein>
    <recommendedName>
        <fullName evidence="3">Co-chaperone DjlA N-terminal domain-containing protein</fullName>
    </recommendedName>
</protein>